<reference evidence="1 2" key="1">
    <citation type="submission" date="2018-06" db="EMBL/GenBank/DDBJ databases">
        <title>Sphaerisporangium craniellae sp. nov., isolated from a marine sponge in the South China Sea.</title>
        <authorList>
            <person name="Li L."/>
        </authorList>
    </citation>
    <scope>NUCLEOTIDE SEQUENCE [LARGE SCALE GENOMIC DNA]</scope>
    <source>
        <strain evidence="1 2">LHW63015</strain>
    </source>
</reference>
<evidence type="ECO:0000313" key="1">
    <source>
        <dbReference type="EMBL" id="RBQ13996.1"/>
    </source>
</evidence>
<sequence>MDQPTLTWIAANRPAEAARTVAVPDPPIPLLPEPGWFAREQAVDGIHGVRHNARVYLLADLLARYYGLHDEQRAALRLAAAVHDCRRHNDQTDPEHGQRAAHWLARHHQAVTASFHMSLPAGAVTAACAAISLHNIDYTAFSAAQRKAYARAPRLTDLLKAADCLDRYRLPLDRWWPDLARLRVDVPAWMYGIAFDLMLASEQARLDGAGHHQALTHARHTISHLR</sequence>
<organism evidence="1 2">
    <name type="scientific">Spongiactinospora rosea</name>
    <dbReference type="NCBI Taxonomy" id="2248750"/>
    <lineage>
        <taxon>Bacteria</taxon>
        <taxon>Bacillati</taxon>
        <taxon>Actinomycetota</taxon>
        <taxon>Actinomycetes</taxon>
        <taxon>Streptosporangiales</taxon>
        <taxon>Streptosporangiaceae</taxon>
        <taxon>Spongiactinospora</taxon>
    </lineage>
</organism>
<proteinExistence type="predicted"/>
<dbReference type="OrthoDB" id="3872736at2"/>
<name>A0A366LJD5_9ACTN</name>
<dbReference type="Gene3D" id="1.10.3210.10">
    <property type="entry name" value="Hypothetical protein af1432"/>
    <property type="match status" value="1"/>
</dbReference>
<evidence type="ECO:0000313" key="2">
    <source>
        <dbReference type="Proteomes" id="UP000253303"/>
    </source>
</evidence>
<protein>
    <recommendedName>
        <fullName evidence="3">HD domain-containing protein</fullName>
    </recommendedName>
</protein>
<keyword evidence="2" id="KW-1185">Reference proteome</keyword>
<dbReference type="EMBL" id="QMEY01000041">
    <property type="protein sequence ID" value="RBQ13996.1"/>
    <property type="molecule type" value="Genomic_DNA"/>
</dbReference>
<gene>
    <name evidence="1" type="ORF">DP939_43060</name>
</gene>
<dbReference type="AlphaFoldDB" id="A0A366LJD5"/>
<dbReference type="Proteomes" id="UP000253303">
    <property type="component" value="Unassembled WGS sequence"/>
</dbReference>
<comment type="caution">
    <text evidence="1">The sequence shown here is derived from an EMBL/GenBank/DDBJ whole genome shotgun (WGS) entry which is preliminary data.</text>
</comment>
<accession>A0A366LJD5</accession>
<evidence type="ECO:0008006" key="3">
    <source>
        <dbReference type="Google" id="ProtNLM"/>
    </source>
</evidence>
<dbReference type="SUPFAM" id="SSF109604">
    <property type="entry name" value="HD-domain/PDEase-like"/>
    <property type="match status" value="1"/>
</dbReference>